<dbReference type="InterPro" id="IPR004840">
    <property type="entry name" value="Amino_acid_permease_CS"/>
</dbReference>
<dbReference type="PROSITE" id="PS00218">
    <property type="entry name" value="AMINO_ACID_PERMEASE_1"/>
    <property type="match status" value="1"/>
</dbReference>
<dbReference type="InterPro" id="IPR004841">
    <property type="entry name" value="AA-permease/SLC12A_dom"/>
</dbReference>
<feature type="transmembrane region" description="Helical" evidence="7">
    <location>
        <begin position="267"/>
        <end position="286"/>
    </location>
</feature>
<feature type="transmembrane region" description="Helical" evidence="7">
    <location>
        <begin position="70"/>
        <end position="97"/>
    </location>
</feature>
<feature type="transmembrane region" description="Helical" evidence="7">
    <location>
        <begin position="182"/>
        <end position="205"/>
    </location>
</feature>
<feature type="transmembrane region" description="Helical" evidence="7">
    <location>
        <begin position="149"/>
        <end position="170"/>
    </location>
</feature>
<organism evidence="9 10">
    <name type="scientific">Exophiala bonariae</name>
    <dbReference type="NCBI Taxonomy" id="1690606"/>
    <lineage>
        <taxon>Eukaryota</taxon>
        <taxon>Fungi</taxon>
        <taxon>Dikarya</taxon>
        <taxon>Ascomycota</taxon>
        <taxon>Pezizomycotina</taxon>
        <taxon>Eurotiomycetes</taxon>
        <taxon>Chaetothyriomycetidae</taxon>
        <taxon>Chaetothyriales</taxon>
        <taxon>Herpotrichiellaceae</taxon>
        <taxon>Exophiala</taxon>
    </lineage>
</organism>
<dbReference type="Pfam" id="PF00324">
    <property type="entry name" value="AA_permease"/>
    <property type="match status" value="1"/>
</dbReference>
<evidence type="ECO:0000256" key="4">
    <source>
        <dbReference type="ARBA" id="ARBA00022970"/>
    </source>
</evidence>
<reference evidence="9 10" key="1">
    <citation type="submission" date="2023-08" db="EMBL/GenBank/DDBJ databases">
        <title>Black Yeasts Isolated from many extreme environments.</title>
        <authorList>
            <person name="Coleine C."/>
            <person name="Stajich J.E."/>
            <person name="Selbmann L."/>
        </authorList>
    </citation>
    <scope>NUCLEOTIDE SEQUENCE [LARGE SCALE GENOMIC DNA]</scope>
    <source>
        <strain evidence="9 10">CCFEE 5792</strain>
    </source>
</reference>
<feature type="transmembrane region" description="Helical" evidence="7">
    <location>
        <begin position="118"/>
        <end position="143"/>
    </location>
</feature>
<dbReference type="PANTHER" id="PTHR43341:SF1">
    <property type="entry name" value="GENERAL AMINO-ACID PERMEASE GAP1"/>
    <property type="match status" value="1"/>
</dbReference>
<dbReference type="PIRSF" id="PIRSF006060">
    <property type="entry name" value="AA_transporter"/>
    <property type="match status" value="1"/>
</dbReference>
<keyword evidence="4" id="KW-0029">Amino-acid transport</keyword>
<evidence type="ECO:0000256" key="7">
    <source>
        <dbReference type="SAM" id="Phobius"/>
    </source>
</evidence>
<dbReference type="GeneID" id="89975226"/>
<feature type="transmembrane region" description="Helical" evidence="7">
    <location>
        <begin position="472"/>
        <end position="492"/>
    </location>
</feature>
<dbReference type="GO" id="GO:0016020">
    <property type="term" value="C:membrane"/>
    <property type="evidence" value="ECO:0007669"/>
    <property type="project" value="UniProtKB-SubCell"/>
</dbReference>
<name>A0AAV9N2N8_9EURO</name>
<evidence type="ECO:0000256" key="2">
    <source>
        <dbReference type="ARBA" id="ARBA00022448"/>
    </source>
</evidence>
<evidence type="ECO:0000256" key="1">
    <source>
        <dbReference type="ARBA" id="ARBA00004141"/>
    </source>
</evidence>
<feature type="transmembrane region" description="Helical" evidence="7">
    <location>
        <begin position="437"/>
        <end position="460"/>
    </location>
</feature>
<feature type="transmembrane region" description="Helical" evidence="7">
    <location>
        <begin position="392"/>
        <end position="416"/>
    </location>
</feature>
<dbReference type="EMBL" id="JAVRRD010000027">
    <property type="protein sequence ID" value="KAK5047115.1"/>
    <property type="molecule type" value="Genomic_DNA"/>
</dbReference>
<keyword evidence="6 7" id="KW-0472">Membrane</keyword>
<evidence type="ECO:0000256" key="3">
    <source>
        <dbReference type="ARBA" id="ARBA00022692"/>
    </source>
</evidence>
<dbReference type="FunFam" id="1.20.1740.10:FF:000017">
    <property type="entry name" value="Amino acid permease"/>
    <property type="match status" value="1"/>
</dbReference>
<dbReference type="GO" id="GO:0015171">
    <property type="term" value="F:amino acid transmembrane transporter activity"/>
    <property type="evidence" value="ECO:0007669"/>
    <property type="project" value="TreeGrafter"/>
</dbReference>
<evidence type="ECO:0000313" key="9">
    <source>
        <dbReference type="EMBL" id="KAK5047115.1"/>
    </source>
</evidence>
<comment type="subcellular location">
    <subcellularLocation>
        <location evidence="1">Membrane</location>
        <topology evidence="1">Multi-pass membrane protein</topology>
    </subcellularLocation>
</comment>
<keyword evidence="2" id="KW-0813">Transport</keyword>
<feature type="transmembrane region" description="Helical" evidence="7">
    <location>
        <begin position="43"/>
        <end position="64"/>
    </location>
</feature>
<comment type="caution">
    <text evidence="9">The sequence shown here is derived from an EMBL/GenBank/DDBJ whole genome shotgun (WGS) entry which is preliminary data.</text>
</comment>
<feature type="transmembrane region" description="Helical" evidence="7">
    <location>
        <begin position="367"/>
        <end position="386"/>
    </location>
</feature>
<evidence type="ECO:0000256" key="6">
    <source>
        <dbReference type="ARBA" id="ARBA00023136"/>
    </source>
</evidence>
<dbReference type="InterPro" id="IPR050524">
    <property type="entry name" value="APC_YAT"/>
</dbReference>
<dbReference type="Proteomes" id="UP001358417">
    <property type="component" value="Unassembled WGS sequence"/>
</dbReference>
<dbReference type="PANTHER" id="PTHR43341">
    <property type="entry name" value="AMINO ACID PERMEASE"/>
    <property type="match status" value="1"/>
</dbReference>
<evidence type="ECO:0000259" key="8">
    <source>
        <dbReference type="Pfam" id="PF00324"/>
    </source>
</evidence>
<gene>
    <name evidence="9" type="ORF">LTR84_007058</name>
</gene>
<protein>
    <recommendedName>
        <fullName evidence="8">Amino acid permease/ SLC12A domain-containing protein</fullName>
    </recommendedName>
</protein>
<evidence type="ECO:0000256" key="5">
    <source>
        <dbReference type="ARBA" id="ARBA00022989"/>
    </source>
</evidence>
<keyword evidence="10" id="KW-1185">Reference proteome</keyword>
<accession>A0AAV9N2N8</accession>
<keyword evidence="5 7" id="KW-1133">Transmembrane helix</keyword>
<feature type="transmembrane region" description="Helical" evidence="7">
    <location>
        <begin position="225"/>
        <end position="246"/>
    </location>
</feature>
<proteinExistence type="predicted"/>
<sequence length="540" mass="58392">MNNNVKSPAVDESAYVAKDVERGQIKASSGELSRVLQSRHMQMIAMCGAVGSGLFVGSGSALYTGGPGSLLLGFGLVGVLLLFTMQALGEMAVIFPVEGGYFQYIVRFLDPAWGFALGWDYALGYLITLPVEITAVGITLQYWPGAANVNIGVWIAVFYVVLAVIQTFGVRGYAEVEFTLAIVKICAIVGFIILGIIIDCGGVPTQHTGYIGAKYWHNPGAFRNGFKGFCSVFVAAAFSFAGTELVGLAAAECANPAKAVPKACKQVFWRIVVIYLVSLFIVGLIVPSNSTYLLAAHGNATKYSPFVGAIKSAGIRALPSIFNAVITLSVLSVANSVTYGSSRLLHALAMQGMAPKILSRVDSKGRPIWSIFLCFAFGLLAFINEAVEGSTIFAWMLALAGLSNFFTWGSICAAHLRFRRAWGVQGRATKQLPYRATIIGSWIGLVLSILCILATFYVALFPLEGKPNAEVFFQWFLAAPFILVLYVGWVLFTRRWRIGVSSKEMDIQSGLREDVLLLNSDDQEYHGMKAILNSMLHALI</sequence>
<feature type="transmembrane region" description="Helical" evidence="7">
    <location>
        <begin position="321"/>
        <end position="346"/>
    </location>
</feature>
<dbReference type="AlphaFoldDB" id="A0AAV9N2N8"/>
<keyword evidence="3 7" id="KW-0812">Transmembrane</keyword>
<feature type="domain" description="Amino acid permease/ SLC12A" evidence="8">
    <location>
        <begin position="40"/>
        <end position="497"/>
    </location>
</feature>
<dbReference type="RefSeq" id="XP_064702682.1">
    <property type="nucleotide sequence ID" value="XM_064850613.1"/>
</dbReference>
<evidence type="ECO:0000313" key="10">
    <source>
        <dbReference type="Proteomes" id="UP001358417"/>
    </source>
</evidence>
<dbReference type="Gene3D" id="1.20.1740.10">
    <property type="entry name" value="Amino acid/polyamine transporter I"/>
    <property type="match status" value="1"/>
</dbReference>